<feature type="domain" description="BAH" evidence="11">
    <location>
        <begin position="273"/>
        <end position="391"/>
    </location>
</feature>
<evidence type="ECO:0000313" key="12">
    <source>
        <dbReference type="EMBL" id="KAK7208384.1"/>
    </source>
</evidence>
<dbReference type="SUPFAM" id="SSF47370">
    <property type="entry name" value="Bromodomain"/>
    <property type="match status" value="1"/>
</dbReference>
<feature type="domain" description="Bromo" evidence="10">
    <location>
        <begin position="156"/>
        <end position="226"/>
    </location>
</feature>
<comment type="caution">
    <text evidence="12">The sequence shown here is derived from an EMBL/GenBank/DDBJ whole genome shotgun (WGS) entry which is preliminary data.</text>
</comment>
<evidence type="ECO:0000256" key="4">
    <source>
        <dbReference type="ARBA" id="ARBA00023015"/>
    </source>
</evidence>
<dbReference type="InterPro" id="IPR043151">
    <property type="entry name" value="BAH_sf"/>
</dbReference>
<feature type="region of interest" description="Disordered" evidence="9">
    <location>
        <begin position="422"/>
        <end position="539"/>
    </location>
</feature>
<proteinExistence type="predicted"/>
<gene>
    <name evidence="12" type="ORF">BZA70DRAFT_273581</name>
</gene>
<evidence type="ECO:0000256" key="9">
    <source>
        <dbReference type="SAM" id="MobiDB-lite"/>
    </source>
</evidence>
<feature type="compositionally biased region" description="Pro residues" evidence="9">
    <location>
        <begin position="468"/>
        <end position="479"/>
    </location>
</feature>
<dbReference type="Proteomes" id="UP001498771">
    <property type="component" value="Unassembled WGS sequence"/>
</dbReference>
<evidence type="ECO:0000256" key="1">
    <source>
        <dbReference type="ARBA" id="ARBA00004123"/>
    </source>
</evidence>
<dbReference type="EMBL" id="JBBJBU010000001">
    <property type="protein sequence ID" value="KAK7208384.1"/>
    <property type="molecule type" value="Genomic_DNA"/>
</dbReference>
<keyword evidence="3" id="KW-0156">Chromatin regulator</keyword>
<comment type="subcellular location">
    <subcellularLocation>
        <location evidence="1">Nucleus</location>
    </subcellularLocation>
</comment>
<dbReference type="InterPro" id="IPR001487">
    <property type="entry name" value="Bromodomain"/>
</dbReference>
<dbReference type="Pfam" id="PF00439">
    <property type="entry name" value="Bromodomain"/>
    <property type="match status" value="1"/>
</dbReference>
<dbReference type="Pfam" id="PF01426">
    <property type="entry name" value="BAH"/>
    <property type="match status" value="1"/>
</dbReference>
<keyword evidence="4" id="KW-0805">Transcription regulation</keyword>
<dbReference type="RefSeq" id="XP_064771417.1">
    <property type="nucleotide sequence ID" value="XM_064911855.1"/>
</dbReference>
<evidence type="ECO:0000256" key="3">
    <source>
        <dbReference type="ARBA" id="ARBA00022853"/>
    </source>
</evidence>
<keyword evidence="13" id="KW-1185">Reference proteome</keyword>
<dbReference type="InterPro" id="IPR036427">
    <property type="entry name" value="Bromodomain-like_sf"/>
</dbReference>
<dbReference type="PROSITE" id="PS51038">
    <property type="entry name" value="BAH"/>
    <property type="match status" value="1"/>
</dbReference>
<dbReference type="PANTHER" id="PTHR16062">
    <property type="entry name" value="SWI/SNF-RELATED"/>
    <property type="match status" value="1"/>
</dbReference>
<dbReference type="GeneID" id="90037367"/>
<keyword evidence="7" id="KW-0539">Nucleus</keyword>
<keyword evidence="5 8" id="KW-0103">Bromodomain</keyword>
<accession>A0ABR1FEV3</accession>
<name>A0ABR1FEV3_9ASCO</name>
<feature type="compositionally biased region" description="Low complexity" evidence="9">
    <location>
        <begin position="104"/>
        <end position="121"/>
    </location>
</feature>
<evidence type="ECO:0000256" key="6">
    <source>
        <dbReference type="ARBA" id="ARBA00023163"/>
    </source>
</evidence>
<keyword evidence="2" id="KW-0677">Repeat</keyword>
<protein>
    <submittedName>
        <fullName evidence="12">Uncharacterized protein</fullName>
    </submittedName>
</protein>
<organism evidence="12 13">
    <name type="scientific">Myxozyma melibiosi</name>
    <dbReference type="NCBI Taxonomy" id="54550"/>
    <lineage>
        <taxon>Eukaryota</taxon>
        <taxon>Fungi</taxon>
        <taxon>Dikarya</taxon>
        <taxon>Ascomycota</taxon>
        <taxon>Saccharomycotina</taxon>
        <taxon>Lipomycetes</taxon>
        <taxon>Lipomycetales</taxon>
        <taxon>Lipomycetaceae</taxon>
        <taxon>Myxozyma</taxon>
    </lineage>
</organism>
<evidence type="ECO:0000256" key="8">
    <source>
        <dbReference type="PROSITE-ProRule" id="PRU00035"/>
    </source>
</evidence>
<feature type="compositionally biased region" description="Acidic residues" evidence="9">
    <location>
        <begin position="59"/>
        <end position="75"/>
    </location>
</feature>
<evidence type="ECO:0000259" key="10">
    <source>
        <dbReference type="PROSITE" id="PS50014"/>
    </source>
</evidence>
<dbReference type="SMART" id="SM00297">
    <property type="entry name" value="BROMO"/>
    <property type="match status" value="1"/>
</dbReference>
<feature type="compositionally biased region" description="Basic and acidic residues" evidence="9">
    <location>
        <begin position="94"/>
        <end position="103"/>
    </location>
</feature>
<dbReference type="InterPro" id="IPR001025">
    <property type="entry name" value="BAH_dom"/>
</dbReference>
<feature type="compositionally biased region" description="Low complexity" evidence="9">
    <location>
        <begin position="23"/>
        <end position="37"/>
    </location>
</feature>
<evidence type="ECO:0000256" key="5">
    <source>
        <dbReference type="ARBA" id="ARBA00023117"/>
    </source>
</evidence>
<keyword evidence="6" id="KW-0804">Transcription</keyword>
<dbReference type="SMART" id="SM00439">
    <property type="entry name" value="BAH"/>
    <property type="match status" value="1"/>
</dbReference>
<evidence type="ECO:0000259" key="11">
    <source>
        <dbReference type="PROSITE" id="PS51038"/>
    </source>
</evidence>
<dbReference type="PROSITE" id="PS50014">
    <property type="entry name" value="BROMODOMAIN_2"/>
    <property type="match status" value="1"/>
</dbReference>
<dbReference type="PANTHER" id="PTHR16062:SF21">
    <property type="entry name" value="CHROMATIN STRUCTURE-REMODELING COMPLEX SUBUNIT RSC1-RELATED"/>
    <property type="match status" value="1"/>
</dbReference>
<feature type="region of interest" description="Disordered" evidence="9">
    <location>
        <begin position="1"/>
        <end position="140"/>
    </location>
</feature>
<dbReference type="CDD" id="cd04717">
    <property type="entry name" value="BAH_polybromo"/>
    <property type="match status" value="1"/>
</dbReference>
<feature type="compositionally biased region" description="Basic and acidic residues" evidence="9">
    <location>
        <begin position="41"/>
        <end position="55"/>
    </location>
</feature>
<dbReference type="Gene3D" id="2.30.30.490">
    <property type="match status" value="1"/>
</dbReference>
<evidence type="ECO:0000313" key="13">
    <source>
        <dbReference type="Proteomes" id="UP001498771"/>
    </source>
</evidence>
<dbReference type="Gene3D" id="1.20.920.10">
    <property type="entry name" value="Bromodomain-like"/>
    <property type="match status" value="1"/>
</dbReference>
<reference evidence="12 13" key="1">
    <citation type="submission" date="2024-03" db="EMBL/GenBank/DDBJ databases">
        <title>Genome-scale model development and genomic sequencing of the oleaginous clade Lipomyces.</title>
        <authorList>
            <consortium name="Lawrence Berkeley National Laboratory"/>
            <person name="Czajka J.J."/>
            <person name="Han Y."/>
            <person name="Kim J."/>
            <person name="Mondo S.J."/>
            <person name="Hofstad B.A."/>
            <person name="Robles A."/>
            <person name="Haridas S."/>
            <person name="Riley R."/>
            <person name="LaButti K."/>
            <person name="Pangilinan J."/>
            <person name="Andreopoulos W."/>
            <person name="Lipzen A."/>
            <person name="Yan J."/>
            <person name="Wang M."/>
            <person name="Ng V."/>
            <person name="Grigoriev I.V."/>
            <person name="Spatafora J.W."/>
            <person name="Magnuson J.K."/>
            <person name="Baker S.E."/>
            <person name="Pomraning K.R."/>
        </authorList>
    </citation>
    <scope>NUCLEOTIDE SEQUENCE [LARGE SCALE GENOMIC DNA]</scope>
    <source>
        <strain evidence="12 13">Phaff 52-87</strain>
    </source>
</reference>
<evidence type="ECO:0000256" key="7">
    <source>
        <dbReference type="ARBA" id="ARBA00023242"/>
    </source>
</evidence>
<feature type="compositionally biased region" description="Low complexity" evidence="9">
    <location>
        <begin position="480"/>
        <end position="490"/>
    </location>
</feature>
<dbReference type="InterPro" id="IPR037382">
    <property type="entry name" value="Rsc/polybromo"/>
</dbReference>
<dbReference type="PRINTS" id="PR00503">
    <property type="entry name" value="BROMODOMAIN"/>
</dbReference>
<sequence length="655" mass="74100">MDSVSASAESQKRKRGRPPLNRPSAEASPSAEQATPADTAEQAHGDEAEEVEAKVDNNVADDDDDDEDEDDNSDDEAAHENEDAASAAARRHSDRISRKKFDEASTAEATAASATGDGAAAGDDKRIKRGRPPTVDKPHESRIKTIMRLLRKAKLGDRLLYLPFDRLPDNKQYPEYYREIADPIALDIIRRNIKRRDYPTVEAFMADLELMFNNAKQFNAPNSQIYRDTVALHKLVLNIAAEEMKKPDSAYQDPEISVKNARIPVDSIEYRGDVYRVGDWVHLSNLNDPSRPTIGQIFRTWQTADGRKWINVCWYYRPEQTVHRFDKLFYENEVVKSGQYRDHLIDEVIDKCFVMFSTKYQRGRPSGIRDRIIYCCESRYNENEKTFNKIRSWKACIPDEIRGVEYEMDLFDAPRALRRVPSPIKHLLPPDAKDDDPIPEPKMGVENAPPIIGAVYKRPPDPSMREPSPTPDPPTPAPPATTHSSATNSPHIRNMSLPPRQSVERAMSSVNKTLSRPDYARFNSGVSSGPGTPTPPGINYNGMYQQPGMPPQYNRSLPQVYNPPPPPSTFTLPDYITDRIPPDTADLYQKDENGKLLWFSVPPVDCMKVYELPDANGKGIIGHSVEFLAKRKEIAEKRKRREEERAALFGKKART</sequence>
<evidence type="ECO:0000256" key="2">
    <source>
        <dbReference type="ARBA" id="ARBA00022737"/>
    </source>
</evidence>